<sequence length="509" mass="55573">MMDSAATPWWRLGRFAACSVLVAATTAVVTPAPAAAGGRFPPGAAGVGDPYFPTYGNGGYDVAHYDLDIRYAPSTDLLTGRAVIRARATANLSSFNLDFVGLTIDGLFVDGRPAAYSRAGQELTIQRTLREGSVFTVDVRYHGVPEPFPIQFPVRAWPSGFLHTDDGAVVAGFPEVAASWYPVNDHPIDKASYSFAITVPAGLEAIANGVPRGQTSRAGWTTWRWEQRTPMISYLATAAIGEFDVRTTWREGRPTVIAIDPDLPPGFADDAVARTDEITDFFAGYFGPYPFEANGAIVDDFPDLVFSLELQTRPIYSLDQFDQGATTRETYVVAHEIAHQWFGDSVGLRQWDDIWLNEGFATYAADYLWREHLGEGTAQEVFDFFYAEPPDSPIWTPPPGDPGPGDLDLFGPSVNYRGAMTLHALRMTVGEDAFWRIVRAWYAEQRNGSGSTGDFAALSERISGQQLEGLFEAWLFTGSKPPYPQGAAPVPSVLVSPGLGPLRRHTPGR</sequence>
<evidence type="ECO:0000256" key="9">
    <source>
        <dbReference type="ARBA" id="ARBA00022833"/>
    </source>
</evidence>
<dbReference type="SUPFAM" id="SSF55486">
    <property type="entry name" value="Metalloproteases ('zincins'), catalytic domain"/>
    <property type="match status" value="1"/>
</dbReference>
<dbReference type="InterPro" id="IPR014782">
    <property type="entry name" value="Peptidase_M1_dom"/>
</dbReference>
<comment type="similarity">
    <text evidence="3">Belongs to the peptidase M1 family.</text>
</comment>
<evidence type="ECO:0000256" key="3">
    <source>
        <dbReference type="ARBA" id="ARBA00010136"/>
    </source>
</evidence>
<dbReference type="InterPro" id="IPR050344">
    <property type="entry name" value="Peptidase_M1_aminopeptidases"/>
</dbReference>
<evidence type="ECO:0000256" key="6">
    <source>
        <dbReference type="ARBA" id="ARBA00022670"/>
    </source>
</evidence>
<dbReference type="GO" id="GO:0006508">
    <property type="term" value="P:proteolysis"/>
    <property type="evidence" value="ECO:0007669"/>
    <property type="project" value="UniProtKB-KW"/>
</dbReference>
<evidence type="ECO:0000256" key="7">
    <source>
        <dbReference type="ARBA" id="ARBA00022723"/>
    </source>
</evidence>
<evidence type="ECO:0000256" key="10">
    <source>
        <dbReference type="ARBA" id="ARBA00023049"/>
    </source>
</evidence>
<dbReference type="PRINTS" id="PR00756">
    <property type="entry name" value="ALADIPTASE"/>
</dbReference>
<organism evidence="16 17">
    <name type="scientific">Phytohabitans houttuyneae</name>
    <dbReference type="NCBI Taxonomy" id="1076126"/>
    <lineage>
        <taxon>Bacteria</taxon>
        <taxon>Bacillati</taxon>
        <taxon>Actinomycetota</taxon>
        <taxon>Actinomycetes</taxon>
        <taxon>Micromonosporales</taxon>
        <taxon>Micromonosporaceae</taxon>
    </lineage>
</organism>
<evidence type="ECO:0000256" key="8">
    <source>
        <dbReference type="ARBA" id="ARBA00022801"/>
    </source>
</evidence>
<comment type="cofactor">
    <cofactor evidence="2">
        <name>Zn(2+)</name>
        <dbReference type="ChEBI" id="CHEBI:29105"/>
    </cofactor>
</comment>
<evidence type="ECO:0000256" key="4">
    <source>
        <dbReference type="ARBA" id="ARBA00012564"/>
    </source>
</evidence>
<dbReference type="PANTHER" id="PTHR11533">
    <property type="entry name" value="PROTEASE M1 ZINC METALLOPROTEASE"/>
    <property type="match status" value="1"/>
</dbReference>
<dbReference type="Gene3D" id="1.10.390.10">
    <property type="entry name" value="Neutral Protease Domain 2"/>
    <property type="match status" value="1"/>
</dbReference>
<dbReference type="Pfam" id="PF17900">
    <property type="entry name" value="Peptidase_M1_N"/>
    <property type="match status" value="1"/>
</dbReference>
<comment type="catalytic activity">
    <reaction evidence="1">
        <text>Release of an N-terminal amino acid, Xaa-|-Yaa- from a peptide, amide or arylamide. Xaa is preferably Ala, but may be most amino acids including Pro (slow action). When a terminal hydrophobic residue is followed by a prolyl residue, the two may be released as an intact Xaa-Pro dipeptide.</text>
        <dbReference type="EC" id="3.4.11.2"/>
    </reaction>
</comment>
<evidence type="ECO:0000256" key="11">
    <source>
        <dbReference type="ARBA" id="ARBA00029811"/>
    </source>
</evidence>
<feature type="domain" description="Aminopeptidase N-like N-terminal" evidence="15">
    <location>
        <begin position="64"/>
        <end position="235"/>
    </location>
</feature>
<feature type="chain" id="PRO_5028875246" description="Aminopeptidase N" evidence="13">
    <location>
        <begin position="35"/>
        <end position="509"/>
    </location>
</feature>
<dbReference type="SUPFAM" id="SSF63737">
    <property type="entry name" value="Leukotriene A4 hydrolase N-terminal domain"/>
    <property type="match status" value="1"/>
</dbReference>
<comment type="caution">
    <text evidence="16">The sequence shown here is derived from an EMBL/GenBank/DDBJ whole genome shotgun (WGS) entry which is preliminary data.</text>
</comment>
<keyword evidence="9" id="KW-0862">Zinc</keyword>
<dbReference type="Pfam" id="PF01433">
    <property type="entry name" value="Peptidase_M1"/>
    <property type="match status" value="1"/>
</dbReference>
<feature type="signal peptide" evidence="13">
    <location>
        <begin position="1"/>
        <end position="34"/>
    </location>
</feature>
<evidence type="ECO:0000256" key="12">
    <source>
        <dbReference type="ARBA" id="ARBA00031533"/>
    </source>
</evidence>
<dbReference type="GO" id="GO:0016285">
    <property type="term" value="F:alanyl aminopeptidase activity"/>
    <property type="evidence" value="ECO:0007669"/>
    <property type="project" value="UniProtKB-EC"/>
</dbReference>
<protein>
    <recommendedName>
        <fullName evidence="5">Aminopeptidase N</fullName>
        <ecNumber evidence="4">3.4.11.2</ecNumber>
    </recommendedName>
    <alternativeName>
        <fullName evidence="11">Alanine aminopeptidase</fullName>
    </alternativeName>
    <alternativeName>
        <fullName evidence="12">Lysyl aminopeptidase</fullName>
    </alternativeName>
</protein>
<dbReference type="InterPro" id="IPR001930">
    <property type="entry name" value="Peptidase_M1"/>
</dbReference>
<accession>A0A6V8JZ77</accession>
<gene>
    <name evidence="16" type="ORF">Phou_022620</name>
</gene>
<name>A0A6V8JZ77_9ACTN</name>
<evidence type="ECO:0000256" key="5">
    <source>
        <dbReference type="ARBA" id="ARBA00015611"/>
    </source>
</evidence>
<evidence type="ECO:0000256" key="1">
    <source>
        <dbReference type="ARBA" id="ARBA00000098"/>
    </source>
</evidence>
<reference evidence="16 17" key="2">
    <citation type="submission" date="2020-03" db="EMBL/GenBank/DDBJ databases">
        <authorList>
            <person name="Ichikawa N."/>
            <person name="Kimura A."/>
            <person name="Kitahashi Y."/>
            <person name="Uohara A."/>
        </authorList>
    </citation>
    <scope>NUCLEOTIDE SEQUENCE [LARGE SCALE GENOMIC DNA]</scope>
    <source>
        <strain evidence="16 17">NBRC 108639</strain>
    </source>
</reference>
<dbReference type="InterPro" id="IPR042097">
    <property type="entry name" value="Aminopeptidase_N-like_N_sf"/>
</dbReference>
<dbReference type="AlphaFoldDB" id="A0A6V8JZ77"/>
<evidence type="ECO:0000259" key="15">
    <source>
        <dbReference type="Pfam" id="PF17900"/>
    </source>
</evidence>
<keyword evidence="8" id="KW-0378">Hydrolase</keyword>
<evidence type="ECO:0000256" key="13">
    <source>
        <dbReference type="SAM" id="SignalP"/>
    </source>
</evidence>
<keyword evidence="7" id="KW-0479">Metal-binding</keyword>
<evidence type="ECO:0000313" key="16">
    <source>
        <dbReference type="EMBL" id="GFJ78082.1"/>
    </source>
</evidence>
<dbReference type="Gene3D" id="2.60.40.1730">
    <property type="entry name" value="tricorn interacting facor f3 domain"/>
    <property type="match status" value="1"/>
</dbReference>
<keyword evidence="13" id="KW-0732">Signal</keyword>
<dbReference type="InterPro" id="IPR045357">
    <property type="entry name" value="Aminopeptidase_N-like_N"/>
</dbReference>
<feature type="domain" description="Peptidase M1 membrane alanine aminopeptidase" evidence="14">
    <location>
        <begin position="327"/>
        <end position="375"/>
    </location>
</feature>
<dbReference type="PANTHER" id="PTHR11533:SF297">
    <property type="entry name" value="AMINOPEPTIDASE N"/>
    <property type="match status" value="1"/>
</dbReference>
<evidence type="ECO:0000256" key="2">
    <source>
        <dbReference type="ARBA" id="ARBA00001947"/>
    </source>
</evidence>
<proteinExistence type="inferred from homology"/>
<dbReference type="EMBL" id="BLPF01000001">
    <property type="protein sequence ID" value="GFJ78082.1"/>
    <property type="molecule type" value="Genomic_DNA"/>
</dbReference>
<keyword evidence="10" id="KW-0482">Metalloprotease</keyword>
<dbReference type="GO" id="GO:0008237">
    <property type="term" value="F:metallopeptidase activity"/>
    <property type="evidence" value="ECO:0007669"/>
    <property type="project" value="UniProtKB-KW"/>
</dbReference>
<dbReference type="EC" id="3.4.11.2" evidence="4"/>
<evidence type="ECO:0000259" key="14">
    <source>
        <dbReference type="Pfam" id="PF01433"/>
    </source>
</evidence>
<keyword evidence="17" id="KW-1185">Reference proteome</keyword>
<dbReference type="GO" id="GO:0008270">
    <property type="term" value="F:zinc ion binding"/>
    <property type="evidence" value="ECO:0007669"/>
    <property type="project" value="InterPro"/>
</dbReference>
<keyword evidence="6" id="KW-0645">Protease</keyword>
<dbReference type="InterPro" id="IPR027268">
    <property type="entry name" value="Peptidase_M4/M1_CTD_sf"/>
</dbReference>
<dbReference type="RefSeq" id="WP_246273480.1">
    <property type="nucleotide sequence ID" value="NZ_BAABGO010000006.1"/>
</dbReference>
<dbReference type="CDD" id="cd09603">
    <property type="entry name" value="M1_APN_like"/>
    <property type="match status" value="1"/>
</dbReference>
<dbReference type="Proteomes" id="UP000482800">
    <property type="component" value="Unassembled WGS sequence"/>
</dbReference>
<reference evidence="16 17" key="1">
    <citation type="submission" date="2020-03" db="EMBL/GenBank/DDBJ databases">
        <title>Whole genome shotgun sequence of Phytohabitans houttuyneae NBRC 108639.</title>
        <authorList>
            <person name="Komaki H."/>
            <person name="Tamura T."/>
        </authorList>
    </citation>
    <scope>NUCLEOTIDE SEQUENCE [LARGE SCALE GENOMIC DNA]</scope>
    <source>
        <strain evidence="16 17">NBRC 108639</strain>
    </source>
</reference>
<evidence type="ECO:0000313" key="17">
    <source>
        <dbReference type="Proteomes" id="UP000482800"/>
    </source>
</evidence>